<reference evidence="2 3" key="1">
    <citation type="journal article" date="2013" name="Int. J. Syst. Evol. Microbiol.">
        <title>Celerinatantimonas yamalensis sp. nov., a cold-adapted diazotrophic bacterium from a cold permafrost brine.</title>
        <authorList>
            <person name="Shcherbakova V."/>
            <person name="Chuvilskaya N."/>
            <person name="Rivkina E."/>
            <person name="Demidov N."/>
            <person name="Uchaeva V."/>
            <person name="Suetin S."/>
            <person name="Suzina N."/>
            <person name="Gilichinsky D."/>
        </authorList>
    </citation>
    <scope>NUCLEOTIDE SEQUENCE [LARGE SCALE GENOMIC DNA]</scope>
    <source>
        <strain evidence="2 3">C7</strain>
    </source>
</reference>
<keyword evidence="1" id="KW-1133">Transmembrane helix</keyword>
<accession>A0ABW9G491</accession>
<keyword evidence="1" id="KW-0812">Transmembrane</keyword>
<feature type="transmembrane region" description="Helical" evidence="1">
    <location>
        <begin position="40"/>
        <end position="59"/>
    </location>
</feature>
<keyword evidence="1" id="KW-0472">Membrane</keyword>
<evidence type="ECO:0000256" key="1">
    <source>
        <dbReference type="SAM" id="Phobius"/>
    </source>
</evidence>
<name>A0ABW9G491_9GAMM</name>
<dbReference type="Proteomes" id="UP001629953">
    <property type="component" value="Unassembled WGS sequence"/>
</dbReference>
<organism evidence="2 3">
    <name type="scientific">Celerinatantimonas yamalensis</name>
    <dbReference type="NCBI Taxonomy" id="559956"/>
    <lineage>
        <taxon>Bacteria</taxon>
        <taxon>Pseudomonadati</taxon>
        <taxon>Pseudomonadota</taxon>
        <taxon>Gammaproteobacteria</taxon>
        <taxon>Celerinatantimonadaceae</taxon>
        <taxon>Celerinatantimonas</taxon>
    </lineage>
</organism>
<proteinExistence type="predicted"/>
<feature type="transmembrane region" description="Helical" evidence="1">
    <location>
        <begin position="186"/>
        <end position="205"/>
    </location>
</feature>
<dbReference type="RefSeq" id="WP_408622669.1">
    <property type="nucleotide sequence ID" value="NZ_JBEQCT010000002.1"/>
</dbReference>
<sequence length="237" mass="25717">MSTLYQSLAIILPITCAFSFLLMMIILAKGELCAGQRSRLSQQFSTLWSLSSLGLVSAITAHKTAVIAVVILALSVLLGWCLSIKQLRLAGKRAISLKLWWLSGAPLLISALIIVATHLFSAFAALLSALALTHWLMVKANHRLKVFDKLLPLAGVGILALMVCIYALQIWQYGHQPLLAQLTRTFIHMVGFALAGLLIWLLPALRNMEPTAGQLGATSLSLIIAGISVTELQFLLH</sequence>
<protein>
    <submittedName>
        <fullName evidence="2">Uncharacterized protein</fullName>
    </submittedName>
</protein>
<feature type="transmembrane region" description="Helical" evidence="1">
    <location>
        <begin position="217"/>
        <end position="236"/>
    </location>
</feature>
<evidence type="ECO:0000313" key="3">
    <source>
        <dbReference type="Proteomes" id="UP001629953"/>
    </source>
</evidence>
<gene>
    <name evidence="2" type="ORF">ABUE30_05320</name>
</gene>
<feature type="transmembrane region" description="Helical" evidence="1">
    <location>
        <begin position="95"/>
        <end position="114"/>
    </location>
</feature>
<evidence type="ECO:0000313" key="2">
    <source>
        <dbReference type="EMBL" id="MFM2484490.1"/>
    </source>
</evidence>
<dbReference type="EMBL" id="JBEQCT010000002">
    <property type="protein sequence ID" value="MFM2484490.1"/>
    <property type="molecule type" value="Genomic_DNA"/>
</dbReference>
<feature type="transmembrane region" description="Helical" evidence="1">
    <location>
        <begin position="65"/>
        <end position="83"/>
    </location>
</feature>
<comment type="caution">
    <text evidence="2">The sequence shown here is derived from an EMBL/GenBank/DDBJ whole genome shotgun (WGS) entry which is preliminary data.</text>
</comment>
<feature type="transmembrane region" description="Helical" evidence="1">
    <location>
        <begin position="6"/>
        <end position="28"/>
    </location>
</feature>
<feature type="transmembrane region" description="Helical" evidence="1">
    <location>
        <begin position="120"/>
        <end position="138"/>
    </location>
</feature>
<keyword evidence="3" id="KW-1185">Reference proteome</keyword>
<feature type="transmembrane region" description="Helical" evidence="1">
    <location>
        <begin position="150"/>
        <end position="174"/>
    </location>
</feature>